<name>A0ACB8YFT3_9ASTR</name>
<dbReference type="EMBL" id="CM042045">
    <property type="protein sequence ID" value="KAI3683890.1"/>
    <property type="molecule type" value="Genomic_DNA"/>
</dbReference>
<sequence>MSGYNRQGNRSVPAKSDSRIEHTNIDSPTDWKPKAVKGYISSVDQINIFDKAKPPGIPESFNNMVEKAIQDSNEFIRGNIGRSDERKVIPFMSPDECIANFFTKSGRLGLHQDKDESETSLKKGLPVVLFSIGDSAEFLYGEIRSIDEADKVTLESGDVLIFGGKSRLIYHGVTSIVPDSAPTSLMEATDMRADADHQPNSRDLCLLGDSLNNLKMSGYSHEVNHGKSDCRIKLTNVGSRINWKPMAVKIGGSLGSASCSQNDKVTGESLVKDVNVGSRISWKPKAVKVRDAFRFIFRLEFTTAYNLGYYDHLEKRNQNKQSMKGQNIIILGPGMVLLKGYITSVDQINIVRTCRELGISDGGFYQPGYTGGTKLPLQMMCLGKNWDPESHKYTELRPFDKAKPPRIPENCGLRGVVSRDKDDSGTSLKKGLPVVSFSIGDSAEFLYGETRNIDEADKLILESGDVLIFGGKSRSLYYGITSILPDTAPTSLIEATDLRPGRLNLAFRIDSLSNLEISGYSCQGNHGKSDCRINHTNVGSRTDWKPKAVKIDGSLDSASCSQFNKSSLTGESLFENVASDVKNLNLTPISFDDVISKKVKQLGDKSQIDDDSGRLIHPVFDICPKRVGSVINLKAPLHVMNREKRNQSKCTMKGQNIIILGPGMVLLKGYIQINMVRTCRELGISDGGFYQPGKAIKDSNEFIRGNAGSSDERKVFPSMSPDICIVRTEESETSLRKGLPVVSFSLGDSAEFLYGETRSIDEADKVTLESGDVLIFGGKSRLIYHG</sequence>
<keyword evidence="2" id="KW-1185">Reference proteome</keyword>
<reference evidence="2" key="1">
    <citation type="journal article" date="2022" name="Mol. Ecol. Resour.">
        <title>The genomes of chicory, endive, great burdock and yacon provide insights into Asteraceae palaeo-polyploidization history and plant inulin production.</title>
        <authorList>
            <person name="Fan W."/>
            <person name="Wang S."/>
            <person name="Wang H."/>
            <person name="Wang A."/>
            <person name="Jiang F."/>
            <person name="Liu H."/>
            <person name="Zhao H."/>
            <person name="Xu D."/>
            <person name="Zhang Y."/>
        </authorList>
    </citation>
    <scope>NUCLEOTIDE SEQUENCE [LARGE SCALE GENOMIC DNA]</scope>
    <source>
        <strain evidence="2">cv. Yunnan</strain>
    </source>
</reference>
<dbReference type="Proteomes" id="UP001056120">
    <property type="component" value="Linkage Group LG28"/>
</dbReference>
<evidence type="ECO:0000313" key="1">
    <source>
        <dbReference type="EMBL" id="KAI3683890.1"/>
    </source>
</evidence>
<gene>
    <name evidence="1" type="ORF">L1987_84405</name>
</gene>
<organism evidence="1 2">
    <name type="scientific">Smallanthus sonchifolius</name>
    <dbReference type="NCBI Taxonomy" id="185202"/>
    <lineage>
        <taxon>Eukaryota</taxon>
        <taxon>Viridiplantae</taxon>
        <taxon>Streptophyta</taxon>
        <taxon>Embryophyta</taxon>
        <taxon>Tracheophyta</taxon>
        <taxon>Spermatophyta</taxon>
        <taxon>Magnoliopsida</taxon>
        <taxon>eudicotyledons</taxon>
        <taxon>Gunneridae</taxon>
        <taxon>Pentapetalae</taxon>
        <taxon>asterids</taxon>
        <taxon>campanulids</taxon>
        <taxon>Asterales</taxon>
        <taxon>Asteraceae</taxon>
        <taxon>Asteroideae</taxon>
        <taxon>Heliantheae alliance</taxon>
        <taxon>Millerieae</taxon>
        <taxon>Smallanthus</taxon>
    </lineage>
</organism>
<protein>
    <submittedName>
        <fullName evidence="1">Uncharacterized protein</fullName>
    </submittedName>
</protein>
<comment type="caution">
    <text evidence="1">The sequence shown here is derived from an EMBL/GenBank/DDBJ whole genome shotgun (WGS) entry which is preliminary data.</text>
</comment>
<proteinExistence type="predicted"/>
<reference evidence="1 2" key="2">
    <citation type="journal article" date="2022" name="Mol. Ecol. Resour.">
        <title>The genomes of chicory, endive, great burdock and yacon provide insights into Asteraceae paleo-polyploidization history and plant inulin production.</title>
        <authorList>
            <person name="Fan W."/>
            <person name="Wang S."/>
            <person name="Wang H."/>
            <person name="Wang A."/>
            <person name="Jiang F."/>
            <person name="Liu H."/>
            <person name="Zhao H."/>
            <person name="Xu D."/>
            <person name="Zhang Y."/>
        </authorList>
    </citation>
    <scope>NUCLEOTIDE SEQUENCE [LARGE SCALE GENOMIC DNA]</scope>
    <source>
        <strain evidence="2">cv. Yunnan</strain>
        <tissue evidence="1">Leaves</tissue>
    </source>
</reference>
<evidence type="ECO:0000313" key="2">
    <source>
        <dbReference type="Proteomes" id="UP001056120"/>
    </source>
</evidence>
<accession>A0ACB8YFT3</accession>